<sequence length="475" mass="51478">MKRFTPTALFCGALLVAAIATVAFFGIYSPADTVAALHIPHGDHGVMVAQGLVALRASRVDLIGKMQALINAAETEDRDLSAEEQTEFDGLKSQKTSLDTRIARLEDMEASTAALNTVVPARSSTASIQRPGGPEARKEFDNMGEFMHAVRFNPNDQRLNYVENAAASGDLNAEQRMDDGASGGFMVPTQLRQTLLTVPVQGAIIRPRATVIEAGSPPDAAVTMPALDQTGEAPANMFGGVQVEWIGEGAEKPETELKLREITLTPHEVAGVLTVTDKLLRNWQAAGSLLETQLRGAVWQAEDYKFLHGNGIKSPLGILKAGATYRVKRATANRITYDDIAEMVGRGYGNGVFVYSRSAMVDLIKLKDLEGRPIWIPSLREGEPGILLGRPAILNDRNPGLGRLGDIWYGDLSQYLIKDGSGPFVATSEHVHFTKNKTVIKIFWNVDGSPWWTAPMKIEDGYEVSPFVALDVPGV</sequence>
<keyword evidence="4" id="KW-1185">Reference proteome</keyword>
<gene>
    <name evidence="3" type="ORF">CEV32_0271</name>
</gene>
<dbReference type="AlphaFoldDB" id="A0A256FHG5"/>
<dbReference type="RefSeq" id="WP_235818791.1">
    <property type="nucleotide sequence ID" value="NZ_JBHEEL010000001.1"/>
</dbReference>
<proteinExistence type="predicted"/>
<dbReference type="EMBL" id="NNRK01000026">
    <property type="protein sequence ID" value="OYR14273.1"/>
    <property type="molecule type" value="Genomic_DNA"/>
</dbReference>
<dbReference type="SUPFAM" id="SSF56563">
    <property type="entry name" value="Major capsid protein gp5"/>
    <property type="match status" value="1"/>
</dbReference>
<organism evidence="3 4">
    <name type="scientific">Brucella rhizosphaerae</name>
    <dbReference type="NCBI Taxonomy" id="571254"/>
    <lineage>
        <taxon>Bacteria</taxon>
        <taxon>Pseudomonadati</taxon>
        <taxon>Pseudomonadota</taxon>
        <taxon>Alphaproteobacteria</taxon>
        <taxon>Hyphomicrobiales</taxon>
        <taxon>Brucellaceae</taxon>
        <taxon>Brucella/Ochrobactrum group</taxon>
        <taxon>Brucella</taxon>
    </lineage>
</organism>
<evidence type="ECO:0000313" key="3">
    <source>
        <dbReference type="EMBL" id="OYR14273.1"/>
    </source>
</evidence>
<dbReference type="Pfam" id="PF05065">
    <property type="entry name" value="Phage_capsid"/>
    <property type="match status" value="1"/>
</dbReference>
<feature type="domain" description="Phage capsid-like C-terminal" evidence="2">
    <location>
        <begin position="183"/>
        <end position="450"/>
    </location>
</feature>
<dbReference type="InterPro" id="IPR024455">
    <property type="entry name" value="Phage_capsid"/>
</dbReference>
<reference evidence="3 4" key="1">
    <citation type="submission" date="2017-07" db="EMBL/GenBank/DDBJ databases">
        <title>Phylogenetic study on the rhizospheric bacterium Ochrobactrum sp. A44.</title>
        <authorList>
            <person name="Krzyzanowska D.M."/>
            <person name="Ossowicki A."/>
            <person name="Rajewska M."/>
            <person name="Maciag T."/>
            <person name="Kaczynski Z."/>
            <person name="Czerwicka M."/>
            <person name="Jafra S."/>
        </authorList>
    </citation>
    <scope>NUCLEOTIDE SEQUENCE [LARGE SCALE GENOMIC DNA]</scope>
    <source>
        <strain evidence="3 4">PR17</strain>
    </source>
</reference>
<evidence type="ECO:0000256" key="1">
    <source>
        <dbReference type="ARBA" id="ARBA00004328"/>
    </source>
</evidence>
<comment type="caution">
    <text evidence="3">The sequence shown here is derived from an EMBL/GenBank/DDBJ whole genome shotgun (WGS) entry which is preliminary data.</text>
</comment>
<dbReference type="Gene3D" id="3.30.2320.10">
    <property type="entry name" value="hypothetical protein PF0899 domain"/>
    <property type="match status" value="1"/>
</dbReference>
<dbReference type="Proteomes" id="UP000216345">
    <property type="component" value="Unassembled WGS sequence"/>
</dbReference>
<comment type="subcellular location">
    <subcellularLocation>
        <location evidence="1">Virion</location>
    </subcellularLocation>
</comment>
<dbReference type="InterPro" id="IPR054612">
    <property type="entry name" value="Phage_capsid-like_C"/>
</dbReference>
<name>A0A256FHG5_9HYPH</name>
<accession>A0A256FHG5</accession>
<protein>
    <submittedName>
        <fullName evidence="3">Phage major capsid protein, HK97 family</fullName>
    </submittedName>
</protein>
<evidence type="ECO:0000259" key="2">
    <source>
        <dbReference type="Pfam" id="PF05065"/>
    </source>
</evidence>
<evidence type="ECO:0000313" key="4">
    <source>
        <dbReference type="Proteomes" id="UP000216345"/>
    </source>
</evidence>
<dbReference type="Gene3D" id="3.30.2400.10">
    <property type="entry name" value="Major capsid protein gp5"/>
    <property type="match status" value="1"/>
</dbReference>
<dbReference type="NCBIfam" id="TIGR01554">
    <property type="entry name" value="major_cap_HK97"/>
    <property type="match status" value="1"/>
</dbReference>